<gene>
    <name evidence="1" type="ORF">SAMN05216498_1969</name>
</gene>
<proteinExistence type="predicted"/>
<organism evidence="1 2">
    <name type="scientific">Tenuibacillus multivorans</name>
    <dbReference type="NCBI Taxonomy" id="237069"/>
    <lineage>
        <taxon>Bacteria</taxon>
        <taxon>Bacillati</taxon>
        <taxon>Bacillota</taxon>
        <taxon>Bacilli</taxon>
        <taxon>Bacillales</taxon>
        <taxon>Bacillaceae</taxon>
        <taxon>Tenuibacillus</taxon>
    </lineage>
</organism>
<reference evidence="1 2" key="1">
    <citation type="submission" date="2016-10" db="EMBL/GenBank/DDBJ databases">
        <authorList>
            <person name="de Groot N.N."/>
        </authorList>
    </citation>
    <scope>NUCLEOTIDE SEQUENCE [LARGE SCALE GENOMIC DNA]</scope>
    <source>
        <strain evidence="1 2">CGMCC 1.3442</strain>
    </source>
</reference>
<protein>
    <submittedName>
        <fullName evidence="1">Uncharacterized protein</fullName>
    </submittedName>
</protein>
<accession>A0A1H0AJJ2</accession>
<dbReference type="Proteomes" id="UP000199334">
    <property type="component" value="Unassembled WGS sequence"/>
</dbReference>
<dbReference type="OrthoDB" id="2964766at2"/>
<dbReference type="AlphaFoldDB" id="A0A1H0AJJ2"/>
<sequence length="196" mass="23036">MPQLLSVKEVKRLGNSSIISEQDVYRYVYKSLPMKKRMMREVNEGFVREYTVNLELLYHPFWVAESLVVADRPPFQPKKTPNIIFVDAVSGYRGVFSKVPSIESIEIDPAHLVKKNIKTQTESKKYIKDVQEKQINRAYILKKPKHEVEHIYESYLPIWKVTIESDLIDDTFYINGNTGELEQHMSKRWNDSQDIL</sequence>
<dbReference type="STRING" id="237069.SAMN05216498_1969"/>
<dbReference type="EMBL" id="FNIG01000004">
    <property type="protein sequence ID" value="SDN33752.1"/>
    <property type="molecule type" value="Genomic_DNA"/>
</dbReference>
<dbReference type="RefSeq" id="WP_093856431.1">
    <property type="nucleotide sequence ID" value="NZ_BJVZ01000021.1"/>
</dbReference>
<keyword evidence="2" id="KW-1185">Reference proteome</keyword>
<evidence type="ECO:0000313" key="2">
    <source>
        <dbReference type="Proteomes" id="UP000199334"/>
    </source>
</evidence>
<name>A0A1H0AJJ2_9BACI</name>
<evidence type="ECO:0000313" key="1">
    <source>
        <dbReference type="EMBL" id="SDN33752.1"/>
    </source>
</evidence>